<keyword evidence="1" id="KW-0472">Membrane</keyword>
<evidence type="ECO:0000313" key="4">
    <source>
        <dbReference type="Proteomes" id="UP001287356"/>
    </source>
</evidence>
<evidence type="ECO:0000256" key="2">
    <source>
        <dbReference type="SAM" id="SignalP"/>
    </source>
</evidence>
<dbReference type="EMBL" id="JAULSN010000007">
    <property type="protein sequence ID" value="KAK3367295.1"/>
    <property type="molecule type" value="Genomic_DNA"/>
</dbReference>
<protein>
    <submittedName>
        <fullName evidence="3">Uncharacterized protein</fullName>
    </submittedName>
</protein>
<sequence length="140" mass="15137">MHCARAVVVVVVGELMLLWMHCAMQCARQSSMASSVSSASPSSAKSGCGCRKEERSFRGWARRAAAMGSDESSAAETVVRVWVVLLVLLLFGGGIVRAVAAADEPRRARSIRGNILALLNYFFVVSEKCFLARDYKYGTG</sequence>
<evidence type="ECO:0000256" key="1">
    <source>
        <dbReference type="SAM" id="Phobius"/>
    </source>
</evidence>
<keyword evidence="4" id="KW-1185">Reference proteome</keyword>
<name>A0AAE0K0A2_9PEZI</name>
<feature type="transmembrane region" description="Helical" evidence="1">
    <location>
        <begin position="79"/>
        <end position="100"/>
    </location>
</feature>
<accession>A0AAE0K0A2</accession>
<organism evidence="3 4">
    <name type="scientific">Lasiosphaeria ovina</name>
    <dbReference type="NCBI Taxonomy" id="92902"/>
    <lineage>
        <taxon>Eukaryota</taxon>
        <taxon>Fungi</taxon>
        <taxon>Dikarya</taxon>
        <taxon>Ascomycota</taxon>
        <taxon>Pezizomycotina</taxon>
        <taxon>Sordariomycetes</taxon>
        <taxon>Sordariomycetidae</taxon>
        <taxon>Sordariales</taxon>
        <taxon>Lasiosphaeriaceae</taxon>
        <taxon>Lasiosphaeria</taxon>
    </lineage>
</organism>
<dbReference type="AlphaFoldDB" id="A0AAE0K0A2"/>
<keyword evidence="2" id="KW-0732">Signal</keyword>
<feature type="signal peptide" evidence="2">
    <location>
        <begin position="1"/>
        <end position="23"/>
    </location>
</feature>
<reference evidence="3" key="2">
    <citation type="submission" date="2023-06" db="EMBL/GenBank/DDBJ databases">
        <authorList>
            <consortium name="Lawrence Berkeley National Laboratory"/>
            <person name="Haridas S."/>
            <person name="Hensen N."/>
            <person name="Bonometti L."/>
            <person name="Westerberg I."/>
            <person name="Brannstrom I.O."/>
            <person name="Guillou S."/>
            <person name="Cros-Aarteil S."/>
            <person name="Calhoun S."/>
            <person name="Kuo A."/>
            <person name="Mondo S."/>
            <person name="Pangilinan J."/>
            <person name="Riley R."/>
            <person name="Labutti K."/>
            <person name="Andreopoulos B."/>
            <person name="Lipzen A."/>
            <person name="Chen C."/>
            <person name="Yanf M."/>
            <person name="Daum C."/>
            <person name="Ng V."/>
            <person name="Clum A."/>
            <person name="Steindorff A."/>
            <person name="Ohm R."/>
            <person name="Martin F."/>
            <person name="Silar P."/>
            <person name="Natvig D."/>
            <person name="Lalanne C."/>
            <person name="Gautier V."/>
            <person name="Ament-Velasquez S.L."/>
            <person name="Kruys A."/>
            <person name="Hutchinson M.I."/>
            <person name="Powell A.J."/>
            <person name="Barry K."/>
            <person name="Miller A.N."/>
            <person name="Grigoriev I.V."/>
            <person name="Debuchy R."/>
            <person name="Gladieux P."/>
            <person name="Thoren M.H."/>
            <person name="Johannesson H."/>
        </authorList>
    </citation>
    <scope>NUCLEOTIDE SEQUENCE</scope>
    <source>
        <strain evidence="3">CBS 958.72</strain>
    </source>
</reference>
<gene>
    <name evidence="3" type="ORF">B0T24DRAFT_635466</name>
</gene>
<evidence type="ECO:0000313" key="3">
    <source>
        <dbReference type="EMBL" id="KAK3367295.1"/>
    </source>
</evidence>
<keyword evidence="1" id="KW-0812">Transmembrane</keyword>
<reference evidence="3" key="1">
    <citation type="journal article" date="2023" name="Mol. Phylogenet. Evol.">
        <title>Genome-scale phylogeny and comparative genomics of the fungal order Sordariales.</title>
        <authorList>
            <person name="Hensen N."/>
            <person name="Bonometti L."/>
            <person name="Westerberg I."/>
            <person name="Brannstrom I.O."/>
            <person name="Guillou S."/>
            <person name="Cros-Aarteil S."/>
            <person name="Calhoun S."/>
            <person name="Haridas S."/>
            <person name="Kuo A."/>
            <person name="Mondo S."/>
            <person name="Pangilinan J."/>
            <person name="Riley R."/>
            <person name="LaButti K."/>
            <person name="Andreopoulos B."/>
            <person name="Lipzen A."/>
            <person name="Chen C."/>
            <person name="Yan M."/>
            <person name="Daum C."/>
            <person name="Ng V."/>
            <person name="Clum A."/>
            <person name="Steindorff A."/>
            <person name="Ohm R.A."/>
            <person name="Martin F."/>
            <person name="Silar P."/>
            <person name="Natvig D.O."/>
            <person name="Lalanne C."/>
            <person name="Gautier V."/>
            <person name="Ament-Velasquez S.L."/>
            <person name="Kruys A."/>
            <person name="Hutchinson M.I."/>
            <person name="Powell A.J."/>
            <person name="Barry K."/>
            <person name="Miller A.N."/>
            <person name="Grigoriev I.V."/>
            <person name="Debuchy R."/>
            <person name="Gladieux P."/>
            <person name="Hiltunen Thoren M."/>
            <person name="Johannesson H."/>
        </authorList>
    </citation>
    <scope>NUCLEOTIDE SEQUENCE</scope>
    <source>
        <strain evidence="3">CBS 958.72</strain>
    </source>
</reference>
<proteinExistence type="predicted"/>
<comment type="caution">
    <text evidence="3">The sequence shown here is derived from an EMBL/GenBank/DDBJ whole genome shotgun (WGS) entry which is preliminary data.</text>
</comment>
<dbReference type="Proteomes" id="UP001287356">
    <property type="component" value="Unassembled WGS sequence"/>
</dbReference>
<keyword evidence="1" id="KW-1133">Transmembrane helix</keyword>
<feature type="chain" id="PRO_5042192459" evidence="2">
    <location>
        <begin position="24"/>
        <end position="140"/>
    </location>
</feature>